<dbReference type="SUPFAM" id="SSF52540">
    <property type="entry name" value="P-loop containing nucleoside triphosphate hydrolases"/>
    <property type="match status" value="2"/>
</dbReference>
<dbReference type="InterPro" id="IPR014001">
    <property type="entry name" value="Helicase_ATP-bd"/>
</dbReference>
<dbReference type="CDD" id="cd17926">
    <property type="entry name" value="DEXHc_RE"/>
    <property type="match status" value="1"/>
</dbReference>
<feature type="domain" description="Helicase ATP-binding" evidence="5">
    <location>
        <begin position="123"/>
        <end position="272"/>
    </location>
</feature>
<dbReference type="PANTHER" id="PTHR11274:SF0">
    <property type="entry name" value="GENERAL TRANSCRIPTION AND DNA REPAIR FACTOR IIH HELICASE SUBUNIT XPB"/>
    <property type="match status" value="1"/>
</dbReference>
<dbReference type="CDD" id="cd18785">
    <property type="entry name" value="SF2_C"/>
    <property type="match status" value="1"/>
</dbReference>
<dbReference type="SMART" id="SM00487">
    <property type="entry name" value="DEXDc"/>
    <property type="match status" value="1"/>
</dbReference>
<dbReference type="GO" id="GO:0004386">
    <property type="term" value="F:helicase activity"/>
    <property type="evidence" value="ECO:0007669"/>
    <property type="project" value="UniProtKB-KW"/>
</dbReference>
<evidence type="ECO:0000259" key="5">
    <source>
        <dbReference type="PROSITE" id="PS51192"/>
    </source>
</evidence>
<name>A0A6C0E9Q3_9ZZZZ</name>
<evidence type="ECO:0000256" key="2">
    <source>
        <dbReference type="ARBA" id="ARBA00022801"/>
    </source>
</evidence>
<dbReference type="Pfam" id="PF04851">
    <property type="entry name" value="ResIII"/>
    <property type="match status" value="1"/>
</dbReference>
<evidence type="ECO:0000256" key="4">
    <source>
        <dbReference type="ARBA" id="ARBA00022840"/>
    </source>
</evidence>
<evidence type="ECO:0000313" key="6">
    <source>
        <dbReference type="EMBL" id="QHT24979.1"/>
    </source>
</evidence>
<dbReference type="AlphaFoldDB" id="A0A6C0E9Q3"/>
<dbReference type="InterPro" id="IPR027417">
    <property type="entry name" value="P-loop_NTPase"/>
</dbReference>
<dbReference type="GO" id="GO:0005524">
    <property type="term" value="F:ATP binding"/>
    <property type="evidence" value="ECO:0007669"/>
    <property type="project" value="UniProtKB-KW"/>
</dbReference>
<keyword evidence="4" id="KW-0067">ATP-binding</keyword>
<keyword evidence="3" id="KW-0347">Helicase</keyword>
<keyword evidence="1" id="KW-0547">Nucleotide-binding</keyword>
<dbReference type="InterPro" id="IPR050615">
    <property type="entry name" value="ATP-dep_DNA_Helicase"/>
</dbReference>
<sequence length="518" mass="59481">MDKKPKSVFKNASKKYTTTLSRHGYRIPKKEFTDKELENLKKELMATPFMDGAPSVAQNIIKPFPIYFESVENIYLPRYWGQKYFGMPLNNRLKNDQPYQMNSNIKFKGALRPYQQTIVDVYLKAAKEIGGGIISIGCGRGKTVIGICIAASLGLKTLVVVHKEFLATQWEERIMTFLPNAQVGRIQGKVIDVYKKDIVIAMVQSLSQKQYSDLTFQDFGLVIFDECHHLSAEIFSRALIKTGSRHTLGLSATPFRKDNLTYVFKTFLGDIIYKEDSNEDNTVLVKAIHYFNDDPNYCNELANRMGDLNRPQIINNICSCTKRNKVILDELKELIMEGRKILFLSDRREHLCYIKEEISSNIPEATSGLYVGGMKQDDLKVSEDCDIILGTYSMVSEGFDCPSLDTIILGSPKSDVVQSVGRILRKKPEDRDRQHMVLDIIDSFANFGRSWKTRSKFYKKQAFQIEQYTYDDNSIRTLIKEGAPPPRKHKTMKEEIEEIDFIDFKEDPDQVDFTEEKD</sequence>
<protein>
    <recommendedName>
        <fullName evidence="5">Helicase ATP-binding domain-containing protein</fullName>
    </recommendedName>
</protein>
<accession>A0A6C0E9Q3</accession>
<dbReference type="GO" id="GO:0016787">
    <property type="term" value="F:hydrolase activity"/>
    <property type="evidence" value="ECO:0007669"/>
    <property type="project" value="UniProtKB-KW"/>
</dbReference>
<dbReference type="Gene3D" id="3.40.50.300">
    <property type="entry name" value="P-loop containing nucleotide triphosphate hydrolases"/>
    <property type="match status" value="2"/>
</dbReference>
<dbReference type="PROSITE" id="PS51192">
    <property type="entry name" value="HELICASE_ATP_BIND_1"/>
    <property type="match status" value="1"/>
</dbReference>
<dbReference type="GO" id="GO:0003677">
    <property type="term" value="F:DNA binding"/>
    <property type="evidence" value="ECO:0007669"/>
    <property type="project" value="InterPro"/>
</dbReference>
<keyword evidence="2" id="KW-0378">Hydrolase</keyword>
<organism evidence="6">
    <name type="scientific">viral metagenome</name>
    <dbReference type="NCBI Taxonomy" id="1070528"/>
    <lineage>
        <taxon>unclassified sequences</taxon>
        <taxon>metagenomes</taxon>
        <taxon>organismal metagenomes</taxon>
    </lineage>
</organism>
<dbReference type="PANTHER" id="PTHR11274">
    <property type="entry name" value="RAD25/XP-B DNA REPAIR HELICASE"/>
    <property type="match status" value="1"/>
</dbReference>
<evidence type="ECO:0000256" key="3">
    <source>
        <dbReference type="ARBA" id="ARBA00022806"/>
    </source>
</evidence>
<dbReference type="InterPro" id="IPR006935">
    <property type="entry name" value="Helicase/UvrB_N"/>
</dbReference>
<dbReference type="EMBL" id="MN739752">
    <property type="protein sequence ID" value="QHT24979.1"/>
    <property type="molecule type" value="Genomic_DNA"/>
</dbReference>
<proteinExistence type="predicted"/>
<reference evidence="6" key="1">
    <citation type="journal article" date="2020" name="Nature">
        <title>Giant virus diversity and host interactions through global metagenomics.</title>
        <authorList>
            <person name="Schulz F."/>
            <person name="Roux S."/>
            <person name="Paez-Espino D."/>
            <person name="Jungbluth S."/>
            <person name="Walsh D.A."/>
            <person name="Denef V.J."/>
            <person name="McMahon K.D."/>
            <person name="Konstantinidis K.T."/>
            <person name="Eloe-Fadrosh E.A."/>
            <person name="Kyrpides N.C."/>
            <person name="Woyke T."/>
        </authorList>
    </citation>
    <scope>NUCLEOTIDE SEQUENCE</scope>
    <source>
        <strain evidence="6">GVMAG-M-3300023179-150</strain>
    </source>
</reference>
<evidence type="ECO:0000256" key="1">
    <source>
        <dbReference type="ARBA" id="ARBA00022741"/>
    </source>
</evidence>